<accession>A0A9D2MS06</accession>
<proteinExistence type="predicted"/>
<gene>
    <name evidence="2" type="ORF">H9763_09400</name>
</gene>
<organism evidence="2 3">
    <name type="scientific">Candidatus Eisenbergiella merdigallinarum</name>
    <dbReference type="NCBI Taxonomy" id="2838552"/>
    <lineage>
        <taxon>Bacteria</taxon>
        <taxon>Bacillati</taxon>
        <taxon>Bacillota</taxon>
        <taxon>Clostridia</taxon>
        <taxon>Lachnospirales</taxon>
        <taxon>Lachnospiraceae</taxon>
        <taxon>Eisenbergiella</taxon>
    </lineage>
</organism>
<dbReference type="InterPro" id="IPR003797">
    <property type="entry name" value="DegV"/>
</dbReference>
<dbReference type="PROSITE" id="PS51482">
    <property type="entry name" value="DEGV"/>
    <property type="match status" value="1"/>
</dbReference>
<dbReference type="InterPro" id="IPR050270">
    <property type="entry name" value="DegV_domain_contain"/>
</dbReference>
<sequence>MKFCIVSDSSCDLSEDWTKRAGVSVVPFYVSLDGKEYLQEGKQIAVTDFYREMEARPDCFPKTSMPSVQDYMDAFLPAVKEGLPVLCICLTRNFSGSMEAAANARTALTEDFPEAEIEVMDSRLATGLQGLFVEEAVRLRDCGASLRTAVRVLERIRESGRIFFTTKDLKYLERGGRIGKAACVVGSVLEIKPLLQFYDGELGPTELCRGRKRSLQKVAERLLQYVEREKIDLKGYRFATGEGLPVPEYLAFREDLKRRLEEAGNLPGDWDEIQIGATIGVHTGPYPVGAGFLRKWTPEELREETEGADVSPEVSGTMRYAEEFGI</sequence>
<dbReference type="Gene3D" id="3.40.50.10170">
    <property type="match status" value="1"/>
</dbReference>
<reference evidence="2" key="1">
    <citation type="journal article" date="2021" name="PeerJ">
        <title>Extensive microbial diversity within the chicken gut microbiome revealed by metagenomics and culture.</title>
        <authorList>
            <person name="Gilroy R."/>
            <person name="Ravi A."/>
            <person name="Getino M."/>
            <person name="Pursley I."/>
            <person name="Horton D.L."/>
            <person name="Alikhan N.F."/>
            <person name="Baker D."/>
            <person name="Gharbi K."/>
            <person name="Hall N."/>
            <person name="Watson M."/>
            <person name="Adriaenssens E.M."/>
            <person name="Foster-Nyarko E."/>
            <person name="Jarju S."/>
            <person name="Secka A."/>
            <person name="Antonio M."/>
            <person name="Oren A."/>
            <person name="Chaudhuri R.R."/>
            <person name="La Ragione R."/>
            <person name="Hildebrand F."/>
            <person name="Pallen M.J."/>
        </authorList>
    </citation>
    <scope>NUCLEOTIDE SEQUENCE</scope>
    <source>
        <strain evidence="2">USAMLcec3-2134</strain>
    </source>
</reference>
<dbReference type="EMBL" id="DWXE01000039">
    <property type="protein sequence ID" value="HJB91659.1"/>
    <property type="molecule type" value="Genomic_DNA"/>
</dbReference>
<dbReference type="PANTHER" id="PTHR33434:SF2">
    <property type="entry name" value="FATTY ACID-BINDING PROTEIN TM_1468"/>
    <property type="match status" value="1"/>
</dbReference>
<protein>
    <submittedName>
        <fullName evidence="2">DegV family protein</fullName>
    </submittedName>
</protein>
<comment type="caution">
    <text evidence="2">The sequence shown here is derived from an EMBL/GenBank/DDBJ whole genome shotgun (WGS) entry which is preliminary data.</text>
</comment>
<keyword evidence="1" id="KW-0446">Lipid-binding</keyword>
<evidence type="ECO:0000256" key="1">
    <source>
        <dbReference type="ARBA" id="ARBA00023121"/>
    </source>
</evidence>
<evidence type="ECO:0000313" key="3">
    <source>
        <dbReference type="Proteomes" id="UP000886883"/>
    </source>
</evidence>
<dbReference type="Gene3D" id="3.30.1180.10">
    <property type="match status" value="1"/>
</dbReference>
<dbReference type="InterPro" id="IPR043168">
    <property type="entry name" value="DegV_C"/>
</dbReference>
<dbReference type="Pfam" id="PF02645">
    <property type="entry name" value="DegV"/>
    <property type="match status" value="1"/>
</dbReference>
<dbReference type="NCBIfam" id="TIGR00762">
    <property type="entry name" value="DegV"/>
    <property type="match status" value="1"/>
</dbReference>
<evidence type="ECO:0000313" key="2">
    <source>
        <dbReference type="EMBL" id="HJB91659.1"/>
    </source>
</evidence>
<dbReference type="GO" id="GO:0008289">
    <property type="term" value="F:lipid binding"/>
    <property type="evidence" value="ECO:0007669"/>
    <property type="project" value="UniProtKB-KW"/>
</dbReference>
<dbReference type="SUPFAM" id="SSF82549">
    <property type="entry name" value="DAK1/DegV-like"/>
    <property type="match status" value="1"/>
</dbReference>
<reference evidence="2" key="2">
    <citation type="submission" date="2021-04" db="EMBL/GenBank/DDBJ databases">
        <authorList>
            <person name="Gilroy R."/>
        </authorList>
    </citation>
    <scope>NUCLEOTIDE SEQUENCE</scope>
    <source>
        <strain evidence="2">USAMLcec3-2134</strain>
    </source>
</reference>
<dbReference type="Proteomes" id="UP000886883">
    <property type="component" value="Unassembled WGS sequence"/>
</dbReference>
<name>A0A9D2MS06_9FIRM</name>
<dbReference type="PANTHER" id="PTHR33434">
    <property type="entry name" value="DEGV DOMAIN-CONTAINING PROTEIN DR_1986-RELATED"/>
    <property type="match status" value="1"/>
</dbReference>
<dbReference type="AlphaFoldDB" id="A0A9D2MS06"/>